<dbReference type="AlphaFoldDB" id="A0A0R0CCF7"/>
<name>A0A0R0CCF7_9GAMM</name>
<comment type="caution">
    <text evidence="1">The sequence shown here is derived from an EMBL/GenBank/DDBJ whole genome shotgun (WGS) entry which is preliminary data.</text>
</comment>
<keyword evidence="2" id="KW-1185">Reference proteome</keyword>
<protein>
    <submittedName>
        <fullName evidence="1">Uncharacterized protein</fullName>
    </submittedName>
</protein>
<dbReference type="Proteomes" id="UP000051863">
    <property type="component" value="Unassembled WGS sequence"/>
</dbReference>
<gene>
    <name evidence="1" type="ORF">ABB27_10280</name>
</gene>
<dbReference type="EMBL" id="LDJJ01000033">
    <property type="protein sequence ID" value="KRG67337.1"/>
    <property type="molecule type" value="Genomic_DNA"/>
</dbReference>
<evidence type="ECO:0000313" key="2">
    <source>
        <dbReference type="Proteomes" id="UP000051863"/>
    </source>
</evidence>
<accession>A0A0R0CCF7</accession>
<sequence>MASEGFELALLAIRDGTPSVVEQLIPLGTQANSFDSDQLSLWEHIRQYMEEGGPPLQPGDKLRATDLSRVPEFPLEILADTGGPALDQEAIDRLVQLKRTPGV</sequence>
<evidence type="ECO:0000313" key="1">
    <source>
        <dbReference type="EMBL" id="KRG67337.1"/>
    </source>
</evidence>
<organism evidence="1 2">
    <name type="scientific">Stenotrophomonas terrae</name>
    <dbReference type="NCBI Taxonomy" id="405446"/>
    <lineage>
        <taxon>Bacteria</taxon>
        <taxon>Pseudomonadati</taxon>
        <taxon>Pseudomonadota</taxon>
        <taxon>Gammaproteobacteria</taxon>
        <taxon>Lysobacterales</taxon>
        <taxon>Lysobacteraceae</taxon>
        <taxon>Stenotrophomonas</taxon>
    </lineage>
</organism>
<reference evidence="1 2" key="1">
    <citation type="submission" date="2015-05" db="EMBL/GenBank/DDBJ databases">
        <title>Genome sequencing and analysis of members of genus Stenotrophomonas.</title>
        <authorList>
            <person name="Patil P.P."/>
            <person name="Midha S."/>
            <person name="Patil P.B."/>
        </authorList>
    </citation>
    <scope>NUCLEOTIDE SEQUENCE [LARGE SCALE GENOMIC DNA]</scope>
    <source>
        <strain evidence="1 2">DSM 18941</strain>
    </source>
</reference>
<proteinExistence type="predicted"/>
<dbReference type="PATRIC" id="fig|405446.3.peg.1544"/>